<keyword evidence="3" id="KW-1185">Reference proteome</keyword>
<organism evidence="2 3">
    <name type="scientific">Hymenobacter qilianensis</name>
    <dbReference type="NCBI Taxonomy" id="1385715"/>
    <lineage>
        <taxon>Bacteria</taxon>
        <taxon>Pseudomonadati</taxon>
        <taxon>Bacteroidota</taxon>
        <taxon>Cytophagia</taxon>
        <taxon>Cytophagales</taxon>
        <taxon>Hymenobacteraceae</taxon>
        <taxon>Hymenobacter</taxon>
    </lineage>
</organism>
<protein>
    <submittedName>
        <fullName evidence="2">Uncharacterized protein</fullName>
    </submittedName>
</protein>
<proteinExistence type="predicted"/>
<name>A0A7H0GX25_9BACT</name>
<feature type="signal peptide" evidence="1">
    <location>
        <begin position="1"/>
        <end position="23"/>
    </location>
</feature>
<dbReference type="EMBL" id="CP060784">
    <property type="protein sequence ID" value="QNP52841.1"/>
    <property type="molecule type" value="Genomic_DNA"/>
</dbReference>
<dbReference type="AlphaFoldDB" id="A0A7H0GX25"/>
<evidence type="ECO:0000313" key="3">
    <source>
        <dbReference type="Proteomes" id="UP000516093"/>
    </source>
</evidence>
<sequence>MKIRFTLLAAVGVVVLSSLPAFSQQISPADSGAVATAVEAATLRYAKAIGDNSLLYTGPEYLDYNKPYMKGNQYFGTGKQQIGTVYYHGTAYTKVPLLYDMKLDQVVIQPPTNPLQFRLVDDNVQYFIIDGHTFTRLIQRDSARYSIPTGYYDLLVDGNAKVLAKRTKKILTRRGLYGLEGSYLEEAKFYLQKNNEFHPVTSRQSIVRLLSDKKTALDSYARQHKLKFKKSSQEAAIIELVNYYNSL</sequence>
<accession>A0A7H0GX25</accession>
<evidence type="ECO:0000256" key="1">
    <source>
        <dbReference type="SAM" id="SignalP"/>
    </source>
</evidence>
<dbReference type="Proteomes" id="UP000516093">
    <property type="component" value="Chromosome"/>
</dbReference>
<feature type="chain" id="PRO_5028970030" evidence="1">
    <location>
        <begin position="24"/>
        <end position="247"/>
    </location>
</feature>
<keyword evidence="1" id="KW-0732">Signal</keyword>
<reference evidence="2 3" key="1">
    <citation type="submission" date="2020-08" db="EMBL/GenBank/DDBJ databases">
        <title>Genome sequence of Hymenobacter qilianensis JCM 19763T.</title>
        <authorList>
            <person name="Hyun D.-W."/>
            <person name="Bae J.-W."/>
        </authorList>
    </citation>
    <scope>NUCLEOTIDE SEQUENCE [LARGE SCALE GENOMIC DNA]</scope>
    <source>
        <strain evidence="2 3">JCM 19763</strain>
    </source>
</reference>
<dbReference type="KEGG" id="hqi:H9L05_03725"/>
<gene>
    <name evidence="2" type="ORF">H9L05_03725</name>
</gene>
<evidence type="ECO:0000313" key="2">
    <source>
        <dbReference type="EMBL" id="QNP52841.1"/>
    </source>
</evidence>
<dbReference type="RefSeq" id="WP_187733079.1">
    <property type="nucleotide sequence ID" value="NZ_BMFN01000002.1"/>
</dbReference>